<evidence type="ECO:0000259" key="1">
    <source>
        <dbReference type="Pfam" id="PF22917"/>
    </source>
</evidence>
<accession>A0ABR1P960</accession>
<evidence type="ECO:0000313" key="3">
    <source>
        <dbReference type="Proteomes" id="UP001430848"/>
    </source>
</evidence>
<organism evidence="2 3">
    <name type="scientific">Diaporthe eres</name>
    <name type="common">Phomopsis oblonga</name>
    <dbReference type="NCBI Taxonomy" id="83184"/>
    <lineage>
        <taxon>Eukaryota</taxon>
        <taxon>Fungi</taxon>
        <taxon>Dikarya</taxon>
        <taxon>Ascomycota</taxon>
        <taxon>Pezizomycotina</taxon>
        <taxon>Sordariomycetes</taxon>
        <taxon>Sordariomycetidae</taxon>
        <taxon>Diaporthales</taxon>
        <taxon>Diaporthaceae</taxon>
        <taxon>Diaporthe</taxon>
        <taxon>Diaporthe eres species complex</taxon>
    </lineage>
</organism>
<gene>
    <name evidence="2" type="ORF">SLS63_006303</name>
</gene>
<evidence type="ECO:0000313" key="2">
    <source>
        <dbReference type="EMBL" id="KAK7729174.1"/>
    </source>
</evidence>
<dbReference type="Pfam" id="PF22917">
    <property type="entry name" value="PRISE"/>
    <property type="match status" value="1"/>
</dbReference>
<dbReference type="InterPro" id="IPR036291">
    <property type="entry name" value="NAD(P)-bd_dom_sf"/>
</dbReference>
<dbReference type="SUPFAM" id="SSF51735">
    <property type="entry name" value="NAD(P)-binding Rossmann-fold domains"/>
    <property type="match status" value="1"/>
</dbReference>
<dbReference type="InterPro" id="IPR055222">
    <property type="entry name" value="PRISE-like_Rossmann-fold"/>
</dbReference>
<dbReference type="Proteomes" id="UP001430848">
    <property type="component" value="Unassembled WGS sequence"/>
</dbReference>
<protein>
    <recommendedName>
        <fullName evidence="1">PRISE-like Rossmann-fold domain-containing protein</fullName>
    </recommendedName>
</protein>
<feature type="domain" description="PRISE-like Rossmann-fold" evidence="1">
    <location>
        <begin position="29"/>
        <end position="322"/>
    </location>
</feature>
<dbReference type="CDD" id="cd08948">
    <property type="entry name" value="5beta-POR_like_SDR_a"/>
    <property type="match status" value="1"/>
</dbReference>
<reference evidence="2 3" key="1">
    <citation type="submission" date="2024-02" db="EMBL/GenBank/DDBJ databases">
        <title>De novo assembly and annotation of 12 fungi associated with fruit tree decline syndrome in Ontario, Canada.</title>
        <authorList>
            <person name="Sulman M."/>
            <person name="Ellouze W."/>
            <person name="Ilyukhin E."/>
        </authorList>
    </citation>
    <scope>NUCLEOTIDE SEQUENCE [LARGE SCALE GENOMIC DNA]</scope>
    <source>
        <strain evidence="2 3">M169</strain>
    </source>
</reference>
<dbReference type="Gene3D" id="3.40.50.720">
    <property type="entry name" value="NAD(P)-binding Rossmann-like Domain"/>
    <property type="match status" value="1"/>
</dbReference>
<sequence length="441" mass="49208">MSSQNYALGQSGIYRNLPTFDPSIKDLTAIICGATGISGFHALRALVESPNRWRTIYTVSRTSLSEKHLSLIPASLHERIKHVAVDFESSPEDIVQSLRNNIPRVDYVFYYTYIQPKSEGLSGIDPRMAQRLCDANVPVFDTFLRAIEAAGLQPKRILLQTGGKNYGMHLGRVRTPLVESDPQPRHLQPNFYYLLEDLLKDFCVRNPRTEWNVVRPAGIVGATLNSPLNTFFSFGIYAAVQAHKNEALEFGGDFDSWRFEACHSTARLTGYLSEWAVLEESCANQAFNAQDGGGLSWDRFFQELARWFGAPGVTAPSADSHYHNTLELAGGEDAPLGYGPPLILRNKFTLAEWSREADNQAVWEEIKAASGKIVPEASLSPETMSGDFAYLNFGTLAMNKARRYGFSGFVDSLESIFESFNEMERLCILPPMKVKAARPLE</sequence>
<comment type="caution">
    <text evidence="2">The sequence shown here is derived from an EMBL/GenBank/DDBJ whole genome shotgun (WGS) entry which is preliminary data.</text>
</comment>
<dbReference type="EMBL" id="JAKNSF020000030">
    <property type="protein sequence ID" value="KAK7729174.1"/>
    <property type="molecule type" value="Genomic_DNA"/>
</dbReference>
<keyword evidence="3" id="KW-1185">Reference proteome</keyword>
<name>A0ABR1P960_DIAER</name>
<proteinExistence type="predicted"/>
<dbReference type="PANTHER" id="PTHR32487">
    <property type="entry name" value="3-OXO-DELTA(4,5)-STEROID 5-BETA-REDUCTASE"/>
    <property type="match status" value="1"/>
</dbReference>
<dbReference type="PANTHER" id="PTHR32487:SF29">
    <property type="entry name" value="NAD-DEPENDENT EPIMERASE_DEHYDRATASE DOMAIN-CONTAINING PROTEIN"/>
    <property type="match status" value="1"/>
</dbReference>